<organism evidence="8 9">
    <name type="scientific">Sulfuriferula nivalis</name>
    <dbReference type="NCBI Taxonomy" id="2675298"/>
    <lineage>
        <taxon>Bacteria</taxon>
        <taxon>Pseudomonadati</taxon>
        <taxon>Pseudomonadota</taxon>
        <taxon>Betaproteobacteria</taxon>
        <taxon>Nitrosomonadales</taxon>
        <taxon>Sulfuricellaceae</taxon>
        <taxon>Sulfuriferula</taxon>
    </lineage>
</organism>
<evidence type="ECO:0000256" key="4">
    <source>
        <dbReference type="ARBA" id="ARBA00022603"/>
    </source>
</evidence>
<keyword evidence="5 7" id="KW-0808">Transferase</keyword>
<comment type="function">
    <text evidence="7">Catalyzes the methyl esterification of L-isoaspartyl residues in peptides and proteins that result from spontaneous decomposition of normal L-aspartyl and L-asparaginyl residues. It plays a role in the repair and/or degradation of damaged proteins.</text>
</comment>
<dbReference type="RefSeq" id="WP_232525977.1">
    <property type="nucleotide sequence ID" value="NZ_AP021881.1"/>
</dbReference>
<dbReference type="AlphaFoldDB" id="A0A809RJL8"/>
<dbReference type="SUPFAM" id="SSF53335">
    <property type="entry name" value="S-adenosyl-L-methionine-dependent methyltransferases"/>
    <property type="match status" value="1"/>
</dbReference>
<dbReference type="Proteomes" id="UP000463939">
    <property type="component" value="Chromosome"/>
</dbReference>
<sequence length="223" mass="24287">MVAVKPSRHDGIGMTSERTRLRMIERLREKGIKDSDVLTAMAMVPRHLFVSEALAIRAYEDTALPIGFGQTISHPYSVARMIEVLRNGKDMQRVLEVGCGCGYQAAVLSKLAREVYSIERIANLLGHARRTIRALRIANIKVQHGDGHIGLAEVAPFDGIILAAAGAEAPPALLAQLAEGGRLVMPRGVGESQQMVLIERQADGYHEQVLEMVHFVPLLPGVA</sequence>
<keyword evidence="6 7" id="KW-0949">S-adenosyl-L-methionine</keyword>
<dbReference type="GO" id="GO:0032259">
    <property type="term" value="P:methylation"/>
    <property type="evidence" value="ECO:0007669"/>
    <property type="project" value="UniProtKB-KW"/>
</dbReference>
<comment type="subcellular location">
    <subcellularLocation>
        <location evidence="1 7">Cytoplasm</location>
    </subcellularLocation>
</comment>
<evidence type="ECO:0000313" key="8">
    <source>
        <dbReference type="EMBL" id="BBP01685.1"/>
    </source>
</evidence>
<feature type="active site" evidence="7">
    <location>
        <position position="73"/>
    </location>
</feature>
<evidence type="ECO:0000256" key="3">
    <source>
        <dbReference type="ARBA" id="ARBA00022490"/>
    </source>
</evidence>
<dbReference type="PROSITE" id="PS01279">
    <property type="entry name" value="PCMT"/>
    <property type="match status" value="1"/>
</dbReference>
<evidence type="ECO:0000256" key="6">
    <source>
        <dbReference type="ARBA" id="ARBA00022691"/>
    </source>
</evidence>
<reference evidence="9" key="1">
    <citation type="submission" date="2019-11" db="EMBL/GenBank/DDBJ databases">
        <title>Isolation and characterization of a novel species in the genus Sulfuriferula.</title>
        <authorList>
            <person name="Mochizuki J."/>
            <person name="Kojima H."/>
            <person name="Fukui M."/>
        </authorList>
    </citation>
    <scope>NUCLEOTIDE SEQUENCE [LARGE SCALE GENOMIC DNA]</scope>
    <source>
        <strain evidence="9">SGTM</strain>
    </source>
</reference>
<name>A0A809RJL8_9PROT</name>
<gene>
    <name evidence="7" type="primary">pcm</name>
    <name evidence="8" type="ORF">SFSGTM_23930</name>
</gene>
<evidence type="ECO:0000313" key="9">
    <source>
        <dbReference type="Proteomes" id="UP000463939"/>
    </source>
</evidence>
<dbReference type="Pfam" id="PF01135">
    <property type="entry name" value="PCMT"/>
    <property type="match status" value="1"/>
</dbReference>
<proteinExistence type="inferred from homology"/>
<dbReference type="GO" id="GO:0005737">
    <property type="term" value="C:cytoplasm"/>
    <property type="evidence" value="ECO:0007669"/>
    <property type="project" value="UniProtKB-SubCell"/>
</dbReference>
<dbReference type="PANTHER" id="PTHR11579:SF0">
    <property type="entry name" value="PROTEIN-L-ISOASPARTATE(D-ASPARTATE) O-METHYLTRANSFERASE"/>
    <property type="match status" value="1"/>
</dbReference>
<dbReference type="CDD" id="cd02440">
    <property type="entry name" value="AdoMet_MTases"/>
    <property type="match status" value="1"/>
</dbReference>
<evidence type="ECO:0000256" key="1">
    <source>
        <dbReference type="ARBA" id="ARBA00004496"/>
    </source>
</evidence>
<keyword evidence="9" id="KW-1185">Reference proteome</keyword>
<dbReference type="NCBIfam" id="NF001453">
    <property type="entry name" value="PRK00312.1"/>
    <property type="match status" value="1"/>
</dbReference>
<evidence type="ECO:0000256" key="5">
    <source>
        <dbReference type="ARBA" id="ARBA00022679"/>
    </source>
</evidence>
<comment type="similarity">
    <text evidence="2 7">Belongs to the methyltransferase superfamily. L-isoaspartyl/D-aspartyl protein methyltransferase family.</text>
</comment>
<dbReference type="NCBIfam" id="TIGR00080">
    <property type="entry name" value="pimt"/>
    <property type="match status" value="1"/>
</dbReference>
<dbReference type="GO" id="GO:0030091">
    <property type="term" value="P:protein repair"/>
    <property type="evidence" value="ECO:0007669"/>
    <property type="project" value="UniProtKB-UniRule"/>
</dbReference>
<keyword evidence="3 7" id="KW-0963">Cytoplasm</keyword>
<evidence type="ECO:0000256" key="7">
    <source>
        <dbReference type="HAMAP-Rule" id="MF_00090"/>
    </source>
</evidence>
<dbReference type="InterPro" id="IPR000682">
    <property type="entry name" value="PCMT"/>
</dbReference>
<dbReference type="EC" id="2.1.1.77" evidence="7"/>
<dbReference type="PANTHER" id="PTHR11579">
    <property type="entry name" value="PROTEIN-L-ISOASPARTATE O-METHYLTRANSFERASE"/>
    <property type="match status" value="1"/>
</dbReference>
<dbReference type="KEGG" id="sniv:SFSGTM_23930"/>
<dbReference type="HAMAP" id="MF_00090">
    <property type="entry name" value="PIMT"/>
    <property type="match status" value="1"/>
</dbReference>
<dbReference type="Gene3D" id="3.40.50.150">
    <property type="entry name" value="Vaccinia Virus protein VP39"/>
    <property type="match status" value="1"/>
</dbReference>
<keyword evidence="4 7" id="KW-0489">Methyltransferase</keyword>
<dbReference type="EMBL" id="AP021881">
    <property type="protein sequence ID" value="BBP01685.1"/>
    <property type="molecule type" value="Genomic_DNA"/>
</dbReference>
<evidence type="ECO:0000256" key="2">
    <source>
        <dbReference type="ARBA" id="ARBA00005369"/>
    </source>
</evidence>
<dbReference type="FunFam" id="3.40.50.150:FF:000010">
    <property type="entry name" value="Protein-L-isoaspartate O-methyltransferase"/>
    <property type="match status" value="1"/>
</dbReference>
<comment type="catalytic activity">
    <reaction evidence="7">
        <text>[protein]-L-isoaspartate + S-adenosyl-L-methionine = [protein]-L-isoaspartate alpha-methyl ester + S-adenosyl-L-homocysteine</text>
        <dbReference type="Rhea" id="RHEA:12705"/>
        <dbReference type="Rhea" id="RHEA-COMP:12143"/>
        <dbReference type="Rhea" id="RHEA-COMP:12144"/>
        <dbReference type="ChEBI" id="CHEBI:57856"/>
        <dbReference type="ChEBI" id="CHEBI:59789"/>
        <dbReference type="ChEBI" id="CHEBI:90596"/>
        <dbReference type="ChEBI" id="CHEBI:90598"/>
        <dbReference type="EC" id="2.1.1.77"/>
    </reaction>
</comment>
<dbReference type="GO" id="GO:0004719">
    <property type="term" value="F:protein-L-isoaspartate (D-aspartate) O-methyltransferase activity"/>
    <property type="evidence" value="ECO:0007669"/>
    <property type="project" value="UniProtKB-UniRule"/>
</dbReference>
<accession>A0A809RJL8</accession>
<protein>
    <recommendedName>
        <fullName evidence="7">Protein-L-isoaspartate O-methyltransferase</fullName>
        <ecNumber evidence="7">2.1.1.77</ecNumber>
    </recommendedName>
    <alternativeName>
        <fullName evidence="7">L-isoaspartyl protein carboxyl methyltransferase</fullName>
    </alternativeName>
    <alternativeName>
        <fullName evidence="7">Protein L-isoaspartyl methyltransferase</fullName>
    </alternativeName>
    <alternativeName>
        <fullName evidence="7">Protein-beta-aspartate methyltransferase</fullName>
        <shortName evidence="7">PIMT</shortName>
    </alternativeName>
</protein>
<dbReference type="InterPro" id="IPR029063">
    <property type="entry name" value="SAM-dependent_MTases_sf"/>
</dbReference>